<evidence type="ECO:0000256" key="4">
    <source>
        <dbReference type="ARBA" id="ARBA00022723"/>
    </source>
</evidence>
<comment type="cofactor">
    <cofactor evidence="1">
        <name>[4Fe-4S] cluster</name>
        <dbReference type="ChEBI" id="CHEBI:49883"/>
    </cofactor>
</comment>
<sequence length="569" mass="60242">MSRRWWTVDLRSREVHQRALGAREVLHGGRWRTVHTLLDLEAATVNPLGGENPLVLAAGPLAGSGYSNANRISVGTKSPLTGTVKEANSGGTLAYALGRLGVAGLTLVGAAPDWVVLVLGPDGVRFADAAPYLGLGNYEAAERLWNDFPAAASLALAGPVAEYRGLLAGLAIVDTDGQPGRLAARGGVGAVFGAKRVKAIVVEKGEAPAFAAQAAFKEAMRGYARALLASDGIKRYTSVGTAGMGDFQNMFGGLPVRNFSRGRLAEGENPLGGEALRRFIQERDGEGATAHACMPGCVIRCSNKVPDARGRVVVSPLEYETLGLMGSNLGFDDLDAVARMNRWANDLGVDTIEFGATLGVAMDAGLGAWGDLDFVEHVYRELLAGSEEGRRYAQGAARFGRALGQARVPVVRDQGISAYDPRVVEGTGVTYMTTPQGADHTAGNVPRENPGERSLEELMDLSFAAQVNAAASDALGLCIFGGSVTYRQKDAIMEAAALAAGLDEEPDAAAFDRLGREVLAMELAFNRAAGQPDVAPLPRFMYEEPLPPRNLTARLDPERIAGFWKRLER</sequence>
<comment type="similarity">
    <text evidence="2">Belongs to the AOR/FOR family.</text>
</comment>
<evidence type="ECO:0000256" key="3">
    <source>
        <dbReference type="ARBA" id="ARBA00022485"/>
    </source>
</evidence>
<dbReference type="InterPro" id="IPR051919">
    <property type="entry name" value="W-dependent_AOR"/>
</dbReference>
<dbReference type="AlphaFoldDB" id="A0A511RK23"/>
<dbReference type="SUPFAM" id="SSF56228">
    <property type="entry name" value="Aldehyde ferredoxin oxidoreductase, N-terminal domain"/>
    <property type="match status" value="1"/>
</dbReference>
<evidence type="ECO:0000256" key="8">
    <source>
        <dbReference type="ARBA" id="ARBA00049934"/>
    </source>
</evidence>
<keyword evidence="5" id="KW-0560">Oxidoreductase</keyword>
<comment type="caution">
    <text evidence="10">The sequence shown here is derived from an EMBL/GenBank/DDBJ whole genome shotgun (WGS) entry which is preliminary data.</text>
</comment>
<accession>A0A511RK23</accession>
<dbReference type="EMBL" id="BJXN01000003">
    <property type="protein sequence ID" value="GEM89176.1"/>
    <property type="molecule type" value="Genomic_DNA"/>
</dbReference>
<evidence type="ECO:0000256" key="6">
    <source>
        <dbReference type="ARBA" id="ARBA00023004"/>
    </source>
</evidence>
<evidence type="ECO:0000256" key="2">
    <source>
        <dbReference type="ARBA" id="ARBA00011032"/>
    </source>
</evidence>
<name>A0A511RK23_9DEIN</name>
<evidence type="ECO:0000313" key="10">
    <source>
        <dbReference type="EMBL" id="GEM89176.1"/>
    </source>
</evidence>
<keyword evidence="7" id="KW-0411">Iron-sulfur</keyword>
<dbReference type="OrthoDB" id="9763894at2"/>
<dbReference type="Pfam" id="PF01314">
    <property type="entry name" value="AFOR_C"/>
    <property type="match status" value="1"/>
</dbReference>
<dbReference type="PANTHER" id="PTHR30038:SF0">
    <property type="entry name" value="TUNGSTEN-CONTAINING ALDEHYDE FERREDOXIN OXIDOREDUCTASE"/>
    <property type="match status" value="1"/>
</dbReference>
<dbReference type="GO" id="GO:0051539">
    <property type="term" value="F:4 iron, 4 sulfur cluster binding"/>
    <property type="evidence" value="ECO:0007669"/>
    <property type="project" value="UniProtKB-KW"/>
</dbReference>
<dbReference type="Gene3D" id="1.10.569.10">
    <property type="entry name" value="Aldehyde Ferredoxin Oxidoreductase Protein, subunit A, domain 2"/>
    <property type="match status" value="1"/>
</dbReference>
<dbReference type="Pfam" id="PF02730">
    <property type="entry name" value="AFOR_N"/>
    <property type="match status" value="1"/>
</dbReference>
<dbReference type="SUPFAM" id="SSF48310">
    <property type="entry name" value="Aldehyde ferredoxin oxidoreductase, C-terminal domains"/>
    <property type="match status" value="1"/>
</dbReference>
<dbReference type="InterPro" id="IPR013985">
    <property type="entry name" value="Ald_Fedxn_OxRdtase_dom3"/>
</dbReference>
<keyword evidence="6" id="KW-0408">Iron</keyword>
<protein>
    <submittedName>
        <fullName evidence="10">Aldehyde ferredoxin oxidoreductase</fullName>
    </submittedName>
</protein>
<evidence type="ECO:0000256" key="5">
    <source>
        <dbReference type="ARBA" id="ARBA00023002"/>
    </source>
</evidence>
<dbReference type="GO" id="GO:0046872">
    <property type="term" value="F:metal ion binding"/>
    <property type="evidence" value="ECO:0007669"/>
    <property type="project" value="UniProtKB-KW"/>
</dbReference>
<dbReference type="InterPro" id="IPR036021">
    <property type="entry name" value="Tungsten_al_ferr_oxy-like_C"/>
</dbReference>
<dbReference type="Proteomes" id="UP000321827">
    <property type="component" value="Unassembled WGS sequence"/>
</dbReference>
<dbReference type="Gene3D" id="3.60.9.10">
    <property type="entry name" value="Aldehyde ferredoxin oxidoreductase, N-terminal domain"/>
    <property type="match status" value="1"/>
</dbReference>
<dbReference type="InterPro" id="IPR036503">
    <property type="entry name" value="Ald_Fedxn_OxRdtase_N_sf"/>
</dbReference>
<dbReference type="InterPro" id="IPR001203">
    <property type="entry name" value="OxRdtase_Ald_Fedxn_C"/>
</dbReference>
<evidence type="ECO:0000256" key="7">
    <source>
        <dbReference type="ARBA" id="ARBA00023014"/>
    </source>
</evidence>
<dbReference type="RefSeq" id="WP_147145707.1">
    <property type="nucleotide sequence ID" value="NZ_BJXN01000003.1"/>
</dbReference>
<comment type="cofactor">
    <cofactor evidence="8">
        <name>tungstopterin</name>
        <dbReference type="ChEBI" id="CHEBI:30402"/>
    </cofactor>
</comment>
<organism evidence="10 11">
    <name type="scientific">Oceanithermus desulfurans NBRC 100063</name>
    <dbReference type="NCBI Taxonomy" id="1227550"/>
    <lineage>
        <taxon>Bacteria</taxon>
        <taxon>Thermotogati</taxon>
        <taxon>Deinococcota</taxon>
        <taxon>Deinococci</taxon>
        <taxon>Thermales</taxon>
        <taxon>Thermaceae</taxon>
        <taxon>Oceanithermus</taxon>
    </lineage>
</organism>
<keyword evidence="4" id="KW-0479">Metal-binding</keyword>
<dbReference type="GO" id="GO:0016625">
    <property type="term" value="F:oxidoreductase activity, acting on the aldehyde or oxo group of donors, iron-sulfur protein as acceptor"/>
    <property type="evidence" value="ECO:0007669"/>
    <property type="project" value="InterPro"/>
</dbReference>
<dbReference type="InterPro" id="IPR013983">
    <property type="entry name" value="Ald_Fedxn_OxRdtase_N"/>
</dbReference>
<dbReference type="SMART" id="SM00790">
    <property type="entry name" value="AFOR_N"/>
    <property type="match status" value="1"/>
</dbReference>
<dbReference type="InterPro" id="IPR013984">
    <property type="entry name" value="Ald_Fedxn_OxRdtase_dom2"/>
</dbReference>
<evidence type="ECO:0000313" key="11">
    <source>
        <dbReference type="Proteomes" id="UP000321827"/>
    </source>
</evidence>
<feature type="domain" description="Aldehyde ferredoxin oxidoreductase N-terminal" evidence="9">
    <location>
        <begin position="5"/>
        <end position="206"/>
    </location>
</feature>
<gene>
    <name evidence="10" type="primary">aor</name>
    <name evidence="10" type="ORF">ODE01S_06100</name>
</gene>
<evidence type="ECO:0000256" key="1">
    <source>
        <dbReference type="ARBA" id="ARBA00001966"/>
    </source>
</evidence>
<dbReference type="Gene3D" id="1.10.599.10">
    <property type="entry name" value="Aldehyde Ferredoxin Oxidoreductase Protein, subunit A, domain 3"/>
    <property type="match status" value="1"/>
</dbReference>
<proteinExistence type="inferred from homology"/>
<keyword evidence="3" id="KW-0004">4Fe-4S</keyword>
<dbReference type="PANTHER" id="PTHR30038">
    <property type="entry name" value="ALDEHYDE FERREDOXIN OXIDOREDUCTASE"/>
    <property type="match status" value="1"/>
</dbReference>
<dbReference type="GO" id="GO:0009055">
    <property type="term" value="F:electron transfer activity"/>
    <property type="evidence" value="ECO:0007669"/>
    <property type="project" value="InterPro"/>
</dbReference>
<evidence type="ECO:0000259" key="9">
    <source>
        <dbReference type="SMART" id="SM00790"/>
    </source>
</evidence>
<reference evidence="10 11" key="1">
    <citation type="submission" date="2019-07" db="EMBL/GenBank/DDBJ databases">
        <title>Whole genome shotgun sequence of Oceanithermus desulfurans NBRC 100063.</title>
        <authorList>
            <person name="Hosoyama A."/>
            <person name="Uohara A."/>
            <person name="Ohji S."/>
            <person name="Ichikawa N."/>
        </authorList>
    </citation>
    <scope>NUCLEOTIDE SEQUENCE [LARGE SCALE GENOMIC DNA]</scope>
    <source>
        <strain evidence="10 11">NBRC 100063</strain>
    </source>
</reference>